<sequence>MMTVFGVVFVWLLVGFIAGLKPADSEGLAASIWTAVAALLATLGLMLSGLLPRGQTRGRLAWLGIFVGLAGVGMSVTDVF</sequence>
<keyword evidence="1" id="KW-0472">Membrane</keyword>
<gene>
    <name evidence="2" type="ORF">EDD42_1201</name>
</gene>
<dbReference type="AlphaFoldDB" id="A0A3N2C0W7"/>
<organism evidence="2 3">
    <name type="scientific">Plantibacter flavus</name>
    <dbReference type="NCBI Taxonomy" id="150123"/>
    <lineage>
        <taxon>Bacteria</taxon>
        <taxon>Bacillati</taxon>
        <taxon>Actinomycetota</taxon>
        <taxon>Actinomycetes</taxon>
        <taxon>Micrococcales</taxon>
        <taxon>Microbacteriaceae</taxon>
        <taxon>Plantibacter</taxon>
    </lineage>
</organism>
<proteinExistence type="predicted"/>
<accession>A0A3N2C0W7</accession>
<feature type="transmembrane region" description="Helical" evidence="1">
    <location>
        <begin position="32"/>
        <end position="51"/>
    </location>
</feature>
<evidence type="ECO:0000256" key="1">
    <source>
        <dbReference type="SAM" id="Phobius"/>
    </source>
</evidence>
<evidence type="ECO:0000313" key="2">
    <source>
        <dbReference type="EMBL" id="ROR81148.1"/>
    </source>
</evidence>
<protein>
    <submittedName>
        <fullName evidence="2">Uncharacterized protein</fullName>
    </submittedName>
</protein>
<keyword evidence="1" id="KW-1133">Transmembrane helix</keyword>
<feature type="transmembrane region" description="Helical" evidence="1">
    <location>
        <begin position="60"/>
        <end position="77"/>
    </location>
</feature>
<comment type="caution">
    <text evidence="2">The sequence shown here is derived from an EMBL/GenBank/DDBJ whole genome shotgun (WGS) entry which is preliminary data.</text>
</comment>
<reference evidence="2 3" key="1">
    <citation type="submission" date="2018-11" db="EMBL/GenBank/DDBJ databases">
        <title>Sequencing the genomes of 1000 actinobacteria strains.</title>
        <authorList>
            <person name="Klenk H.-P."/>
        </authorList>
    </citation>
    <scope>NUCLEOTIDE SEQUENCE [LARGE SCALE GENOMIC DNA]</scope>
    <source>
        <strain evidence="2 3">DSM 14012</strain>
    </source>
</reference>
<dbReference type="EMBL" id="RKHL01000001">
    <property type="protein sequence ID" value="ROR81148.1"/>
    <property type="molecule type" value="Genomic_DNA"/>
</dbReference>
<name>A0A3N2C0W7_9MICO</name>
<keyword evidence="1" id="KW-0812">Transmembrane</keyword>
<keyword evidence="3" id="KW-1185">Reference proteome</keyword>
<evidence type="ECO:0000313" key="3">
    <source>
        <dbReference type="Proteomes" id="UP000266915"/>
    </source>
</evidence>
<dbReference type="Proteomes" id="UP000266915">
    <property type="component" value="Unassembled WGS sequence"/>
</dbReference>